<keyword evidence="7" id="KW-1185">Reference proteome</keyword>
<evidence type="ECO:0000256" key="2">
    <source>
        <dbReference type="ARBA" id="ARBA00022603"/>
    </source>
</evidence>
<dbReference type="Proteomes" id="UP000291933">
    <property type="component" value="Unassembled WGS sequence"/>
</dbReference>
<keyword evidence="3 6" id="KW-0808">Transferase</keyword>
<dbReference type="InterPro" id="IPR029063">
    <property type="entry name" value="SAM-dependent_MTases_sf"/>
</dbReference>
<evidence type="ECO:0000256" key="4">
    <source>
        <dbReference type="ARBA" id="ARBA00022691"/>
    </source>
</evidence>
<dbReference type="Pfam" id="PF02086">
    <property type="entry name" value="MethyltransfD12"/>
    <property type="match status" value="1"/>
</dbReference>
<dbReference type="RefSeq" id="WP_131171881.1">
    <property type="nucleotide sequence ID" value="NZ_FXTL01000006.1"/>
</dbReference>
<keyword evidence="4" id="KW-0949">S-adenosyl-L-methionine</keyword>
<dbReference type="EC" id="2.1.1.72" evidence="1"/>
<protein>
    <recommendedName>
        <fullName evidence="1">site-specific DNA-methyltransferase (adenine-specific)</fullName>
        <ecNumber evidence="1">2.1.1.72</ecNumber>
    </recommendedName>
</protein>
<dbReference type="PROSITE" id="PS00092">
    <property type="entry name" value="N6_MTASE"/>
    <property type="match status" value="1"/>
</dbReference>
<comment type="catalytic activity">
    <reaction evidence="5">
        <text>a 2'-deoxyadenosine in DNA + S-adenosyl-L-methionine = an N(6)-methyl-2'-deoxyadenosine in DNA + S-adenosyl-L-homocysteine + H(+)</text>
        <dbReference type="Rhea" id="RHEA:15197"/>
        <dbReference type="Rhea" id="RHEA-COMP:12418"/>
        <dbReference type="Rhea" id="RHEA-COMP:12419"/>
        <dbReference type="ChEBI" id="CHEBI:15378"/>
        <dbReference type="ChEBI" id="CHEBI:57856"/>
        <dbReference type="ChEBI" id="CHEBI:59789"/>
        <dbReference type="ChEBI" id="CHEBI:90615"/>
        <dbReference type="ChEBI" id="CHEBI:90616"/>
        <dbReference type="EC" id="2.1.1.72"/>
    </reaction>
</comment>
<dbReference type="InterPro" id="IPR002052">
    <property type="entry name" value="DNA_methylase_N6_adenine_CS"/>
</dbReference>
<evidence type="ECO:0000313" key="7">
    <source>
        <dbReference type="Proteomes" id="UP000291933"/>
    </source>
</evidence>
<dbReference type="SUPFAM" id="SSF53335">
    <property type="entry name" value="S-adenosyl-L-methionine-dependent methyltransferases"/>
    <property type="match status" value="1"/>
</dbReference>
<dbReference type="OrthoDB" id="9805629at2"/>
<name>A0A4Q9KL04_PROTD</name>
<reference evidence="6 7" key="1">
    <citation type="submission" date="2019-01" db="EMBL/GenBank/DDBJ databases">
        <title>Lactibacter flavus gen. nov., sp. nov., a novel bacterium of the family Propionibacteriaceae isolated from raw milk and dairy products.</title>
        <authorList>
            <person name="Huptas C."/>
            <person name="Wenning M."/>
            <person name="Breitenwieser F."/>
            <person name="Doll E."/>
            <person name="Von Neubeck M."/>
            <person name="Busse H.-J."/>
            <person name="Scherer S."/>
        </authorList>
    </citation>
    <scope>NUCLEOTIDE SEQUENCE [LARGE SCALE GENOMIC DNA]</scope>
    <source>
        <strain evidence="6 7">DSM 22130</strain>
    </source>
</reference>
<evidence type="ECO:0000256" key="5">
    <source>
        <dbReference type="ARBA" id="ARBA00047942"/>
    </source>
</evidence>
<dbReference type="AlphaFoldDB" id="A0A4Q9KL04"/>
<sequence length="358" mass="38640">MIKYLGSKRALVGVLGSLADAAGARSAVDLFTGTTRVAQEFCRRGLDTVAVDTAAYSEVLAQCYVETDAAAVDADEVADALARLSALASRRGYVTEVFCERARYFHPDNGVRIDAIRDGIDDLYADSPLRPLLLTSLLEAADRVDATVGVQMAFLKQYPPRALRPLRLRAPVLTPGRGTAVRADAQAYVATMPSVDLAYLDPPYNQHRYFTNYHVWETLVRWDAPEHYGIACKRVDARDDATRSAFNSRRTIHAALADTIAQVRAEVVVVSFSDEGLVGIDDVVAFCAARGGAVRVLAFDSRRYVGSTIGVYSPSGVKVGQPGRSRNTEFLVLVGSEDRLRAMVVAAGPAHLVSAATA</sequence>
<dbReference type="InterPro" id="IPR012327">
    <property type="entry name" value="MeTrfase_D12"/>
</dbReference>
<dbReference type="GO" id="GO:0032259">
    <property type="term" value="P:methylation"/>
    <property type="evidence" value="ECO:0007669"/>
    <property type="project" value="UniProtKB-KW"/>
</dbReference>
<dbReference type="GO" id="GO:0003676">
    <property type="term" value="F:nucleic acid binding"/>
    <property type="evidence" value="ECO:0007669"/>
    <property type="project" value="InterPro"/>
</dbReference>
<evidence type="ECO:0000256" key="1">
    <source>
        <dbReference type="ARBA" id="ARBA00011900"/>
    </source>
</evidence>
<keyword evidence="2 6" id="KW-0489">Methyltransferase</keyword>
<accession>A0A4Q9KL04</accession>
<evidence type="ECO:0000313" key="6">
    <source>
        <dbReference type="EMBL" id="TBT95044.1"/>
    </source>
</evidence>
<evidence type="ECO:0000256" key="3">
    <source>
        <dbReference type="ARBA" id="ARBA00022679"/>
    </source>
</evidence>
<dbReference type="GO" id="GO:0009307">
    <property type="term" value="P:DNA restriction-modification system"/>
    <property type="evidence" value="ECO:0007669"/>
    <property type="project" value="InterPro"/>
</dbReference>
<proteinExistence type="predicted"/>
<dbReference type="EMBL" id="SDMR01000007">
    <property type="protein sequence ID" value="TBT95044.1"/>
    <property type="molecule type" value="Genomic_DNA"/>
</dbReference>
<organism evidence="6 7">
    <name type="scientific">Propioniciclava tarda</name>
    <dbReference type="NCBI Taxonomy" id="433330"/>
    <lineage>
        <taxon>Bacteria</taxon>
        <taxon>Bacillati</taxon>
        <taxon>Actinomycetota</taxon>
        <taxon>Actinomycetes</taxon>
        <taxon>Propionibacteriales</taxon>
        <taxon>Propionibacteriaceae</taxon>
        <taxon>Propioniciclava</taxon>
    </lineage>
</organism>
<dbReference type="GO" id="GO:0009007">
    <property type="term" value="F:site-specific DNA-methyltransferase (adenine-specific) activity"/>
    <property type="evidence" value="ECO:0007669"/>
    <property type="project" value="UniProtKB-EC"/>
</dbReference>
<gene>
    <name evidence="6" type="ORF">ET996_07160</name>
</gene>
<comment type="caution">
    <text evidence="6">The sequence shown here is derived from an EMBL/GenBank/DDBJ whole genome shotgun (WGS) entry which is preliminary data.</text>
</comment>